<dbReference type="Proteomes" id="UP000488839">
    <property type="component" value="Unassembled WGS sequence"/>
</dbReference>
<comment type="caution">
    <text evidence="2">The sequence shown here is derived from an EMBL/GenBank/DDBJ whole genome shotgun (WGS) entry which is preliminary data.</text>
</comment>
<dbReference type="InterPro" id="IPR020004">
    <property type="entry name" value="UDP-GlcNAc_Epase"/>
</dbReference>
<dbReference type="GO" id="GO:0006047">
    <property type="term" value="P:UDP-N-acetylglucosamine metabolic process"/>
    <property type="evidence" value="ECO:0007669"/>
    <property type="project" value="InterPro"/>
</dbReference>
<dbReference type="GO" id="GO:0004553">
    <property type="term" value="F:hydrolase activity, hydrolyzing O-glycosyl compounds"/>
    <property type="evidence" value="ECO:0007669"/>
    <property type="project" value="InterPro"/>
</dbReference>
<keyword evidence="3" id="KW-1185">Reference proteome</keyword>
<dbReference type="PANTHER" id="PTHR43174:SF3">
    <property type="entry name" value="UDP-N-ACETYLGLUCOSAMINE 2-EPIMERASE"/>
    <property type="match status" value="1"/>
</dbReference>
<gene>
    <name evidence="2" type="primary">neuC</name>
    <name evidence="2" type="ORF">GO707_08320</name>
</gene>
<dbReference type="InterPro" id="IPR029767">
    <property type="entry name" value="WecB-like"/>
</dbReference>
<dbReference type="InterPro" id="IPR003331">
    <property type="entry name" value="UDP_GlcNAc_Epimerase_2_dom"/>
</dbReference>
<evidence type="ECO:0000313" key="2">
    <source>
        <dbReference type="EMBL" id="MVN59226.1"/>
    </source>
</evidence>
<evidence type="ECO:0000259" key="1">
    <source>
        <dbReference type="Pfam" id="PF02350"/>
    </source>
</evidence>
<dbReference type="SUPFAM" id="SSF53756">
    <property type="entry name" value="UDP-Glycosyltransferase/glycogen phosphorylase"/>
    <property type="match status" value="1"/>
</dbReference>
<keyword evidence="2" id="KW-0326">Glycosidase</keyword>
<dbReference type="CDD" id="cd03786">
    <property type="entry name" value="GTB_UDP-GlcNAc_2-Epimerase"/>
    <property type="match status" value="1"/>
</dbReference>
<dbReference type="AlphaFoldDB" id="A0A7K1T6F0"/>
<name>A0A7K1T6F0_9ACTN</name>
<dbReference type="NCBIfam" id="TIGR03568">
    <property type="entry name" value="NeuC_NnaA"/>
    <property type="match status" value="1"/>
</dbReference>
<evidence type="ECO:0000313" key="3">
    <source>
        <dbReference type="Proteomes" id="UP000488839"/>
    </source>
</evidence>
<accession>A0A7K1T6F0</accession>
<sequence>MDTSTKSKVAFATGSRADYGIVRRYLKLLDDDPAIDLSILVTGALLEQAYGHQVDIVKEDGFSIGVEVPLGIDSLSEIGVAHSMARALEGFSAHFADNKYDLLIILGDRYEMLSVATAAAMQRIPILHIHGGEATFANYDEFIRHAITKMSLYHFTATEEYRRRVIQLGEEPDRVFNLGALGAENCLAADFDKSPSRPLPQRDYFVVLFHPETMSTADPLAQTQELLGAISELEGYDYVFIGSNADTHSDVVRAAVQDFVASNDNAHYYENLRTRDYHHLVQHAQALVGNSSSGLIEAPSLGVCTINIGHRQDGRVRGKSVLDVKCLKDEISIALRQAGSMPAPDPLDNPYYQPQTAEKYHEKTCEILNRVANDASMTKVFWDMPMEVFIDHK</sequence>
<dbReference type="Gene3D" id="3.40.50.2000">
    <property type="entry name" value="Glycogen Phosphorylase B"/>
    <property type="match status" value="2"/>
</dbReference>
<dbReference type="EMBL" id="WPOO01000013">
    <property type="protein sequence ID" value="MVN59226.1"/>
    <property type="molecule type" value="Genomic_DNA"/>
</dbReference>
<proteinExistence type="predicted"/>
<protein>
    <submittedName>
        <fullName evidence="2">UDP-N-acetylglucosamine 2-epimerase (Hydrolyzing)</fullName>
        <ecNumber evidence="2">3.2.1.183</ecNumber>
    </submittedName>
</protein>
<feature type="domain" description="UDP-N-acetylglucosamine 2-epimerase" evidence="1">
    <location>
        <begin position="29"/>
        <end position="360"/>
    </location>
</feature>
<keyword evidence="2" id="KW-0378">Hydrolase</keyword>
<dbReference type="PANTHER" id="PTHR43174">
    <property type="entry name" value="UDP-N-ACETYLGLUCOSAMINE 2-EPIMERASE"/>
    <property type="match status" value="1"/>
</dbReference>
<reference evidence="2 3" key="1">
    <citation type="submission" date="2019-11" db="EMBL/GenBank/DDBJ databases">
        <title>Whole genome shotgun sequencing (WGS) data from Adlercreutzia equolifaciens ResAG-91, Eggerthella lenta MRI-F36, MRI-F37, MRI-F40, ResAG-49, ResAG-88, ResAG-121, ResAG-145, and Gordonibacter sp. ResAG-5, ResAG-26, ResAG-43, ResAG-50, ResAG-59.</title>
        <authorList>
            <person name="Stoll D.A."/>
            <person name="Danylec N."/>
            <person name="Franz C.M.A.P."/>
            <person name="Huch M."/>
        </authorList>
    </citation>
    <scope>NUCLEOTIDE SEQUENCE [LARGE SCALE GENOMIC DNA]</scope>
    <source>
        <strain evidence="2 3">ResAG-91</strain>
    </source>
</reference>
<dbReference type="EC" id="3.2.1.183" evidence="2"/>
<dbReference type="Pfam" id="PF02350">
    <property type="entry name" value="Epimerase_2"/>
    <property type="match status" value="1"/>
</dbReference>
<organism evidence="2 3">
    <name type="scientific">Adlercreutzia rubneri</name>
    <dbReference type="NCBI Taxonomy" id="2916441"/>
    <lineage>
        <taxon>Bacteria</taxon>
        <taxon>Bacillati</taxon>
        <taxon>Actinomycetota</taxon>
        <taxon>Coriobacteriia</taxon>
        <taxon>Eggerthellales</taxon>
        <taxon>Eggerthellaceae</taxon>
        <taxon>Adlercreutzia</taxon>
    </lineage>
</organism>